<dbReference type="OrthoDB" id="2500614at2759"/>
<sequence>MHFLLHLIIALAAAPSTAQSFNDGPNRIVHEPNDEGTANIVTRDLPPCPPCPGGEHVWSRASQWACAHIDPRLLREGRESFHKHYPADYWPTLCDHGFVNCITLEPGVSWKEPGGLSPRLGHYARADGSSIDVWCYWQSTLLYTGALGSGTTYNAHCAIYTCVKGRMNAEVTPGGTIRGGGNGDGSNRETCKCFSRDYVRADIKFYLS</sequence>
<proteinExistence type="predicted"/>
<reference evidence="2 3" key="1">
    <citation type="journal article" date="2018" name="IMA Fungus">
        <title>IMA Genome-F 10: Nine draft genome sequences of Claviceps purpurea s.lat., including C. arundinis, C. humidiphila, and C. cf. spartinae, pseudomolecules for the pitch canker pathogen Fusarium circinatum, draft genome of Davidsoniella eucalypti, Grosmannia galeiformis, Quambalaria eucalypti, and Teratosphaeria destructans.</title>
        <authorList>
            <person name="Wingfield B.D."/>
            <person name="Liu M."/>
            <person name="Nguyen H.D."/>
            <person name="Lane F.A."/>
            <person name="Morgan S.W."/>
            <person name="De Vos L."/>
            <person name="Wilken P.M."/>
            <person name="Duong T.A."/>
            <person name="Aylward J."/>
            <person name="Coetzee M.P."/>
            <person name="Dadej K."/>
            <person name="De Beer Z.W."/>
            <person name="Findlay W."/>
            <person name="Havenga M."/>
            <person name="Kolarik M."/>
            <person name="Menzies J.G."/>
            <person name="Naidoo K."/>
            <person name="Pochopski O."/>
            <person name="Shoukouhi P."/>
            <person name="Santana Q.C."/>
            <person name="Seifert K.A."/>
            <person name="Soal N."/>
            <person name="Steenkamp E.T."/>
            <person name="Tatham C.T."/>
            <person name="van der Nest M.A."/>
            <person name="Wingfield M.J."/>
        </authorList>
    </citation>
    <scope>NUCLEOTIDE SEQUENCE [LARGE SCALE GENOMIC DNA]</scope>
    <source>
        <strain evidence="2">CMW44962</strain>
    </source>
</reference>
<protein>
    <submittedName>
        <fullName evidence="2">Secreted protein</fullName>
    </submittedName>
</protein>
<organism evidence="2 3">
    <name type="scientific">Teratosphaeria destructans</name>
    <dbReference type="NCBI Taxonomy" id="418781"/>
    <lineage>
        <taxon>Eukaryota</taxon>
        <taxon>Fungi</taxon>
        <taxon>Dikarya</taxon>
        <taxon>Ascomycota</taxon>
        <taxon>Pezizomycotina</taxon>
        <taxon>Dothideomycetes</taxon>
        <taxon>Dothideomycetidae</taxon>
        <taxon>Mycosphaerellales</taxon>
        <taxon>Teratosphaeriaceae</taxon>
        <taxon>Teratosphaeria</taxon>
    </lineage>
</organism>
<dbReference type="Proteomes" id="UP001138500">
    <property type="component" value="Unassembled WGS sequence"/>
</dbReference>
<evidence type="ECO:0000256" key="1">
    <source>
        <dbReference type="SAM" id="SignalP"/>
    </source>
</evidence>
<keyword evidence="1" id="KW-0732">Signal</keyword>
<gene>
    <name evidence="2" type="ORF">Tdes44962_MAKER02972</name>
</gene>
<dbReference type="EMBL" id="RIBY02001890">
    <property type="protein sequence ID" value="KAH9827346.1"/>
    <property type="molecule type" value="Genomic_DNA"/>
</dbReference>
<reference evidence="2 3" key="2">
    <citation type="journal article" date="2021" name="Curr. Genet.">
        <title>Genetic response to nitrogen starvation in the aggressive Eucalyptus foliar pathogen Teratosphaeria destructans.</title>
        <authorList>
            <person name="Havenga M."/>
            <person name="Wingfield B.D."/>
            <person name="Wingfield M.J."/>
            <person name="Dreyer L.L."/>
            <person name="Roets F."/>
            <person name="Aylward J."/>
        </authorList>
    </citation>
    <scope>NUCLEOTIDE SEQUENCE [LARGE SCALE GENOMIC DNA]</scope>
    <source>
        <strain evidence="2">CMW44962</strain>
    </source>
</reference>
<comment type="caution">
    <text evidence="2">The sequence shown here is derived from an EMBL/GenBank/DDBJ whole genome shotgun (WGS) entry which is preliminary data.</text>
</comment>
<name>A0A9W7W265_9PEZI</name>
<feature type="signal peptide" evidence="1">
    <location>
        <begin position="1"/>
        <end position="20"/>
    </location>
</feature>
<evidence type="ECO:0000313" key="2">
    <source>
        <dbReference type="EMBL" id="KAH9827346.1"/>
    </source>
</evidence>
<feature type="chain" id="PRO_5040821959" evidence="1">
    <location>
        <begin position="21"/>
        <end position="208"/>
    </location>
</feature>
<dbReference type="AlphaFoldDB" id="A0A9W7W265"/>
<accession>A0A9W7W265</accession>
<evidence type="ECO:0000313" key="3">
    <source>
        <dbReference type="Proteomes" id="UP001138500"/>
    </source>
</evidence>
<keyword evidence="3" id="KW-1185">Reference proteome</keyword>